<dbReference type="Pfam" id="PF00860">
    <property type="entry name" value="Xan_ur_permease"/>
    <property type="match status" value="1"/>
</dbReference>
<dbReference type="InterPro" id="IPR045018">
    <property type="entry name" value="Azg-like"/>
</dbReference>
<feature type="transmembrane region" description="Helical" evidence="7">
    <location>
        <begin position="394"/>
        <end position="423"/>
    </location>
</feature>
<evidence type="ECO:0000256" key="4">
    <source>
        <dbReference type="ARBA" id="ARBA00022692"/>
    </source>
</evidence>
<feature type="transmembrane region" description="Helical" evidence="7">
    <location>
        <begin position="258"/>
        <end position="283"/>
    </location>
</feature>
<comment type="similarity">
    <text evidence="2">Belongs to the nucleobase:cation symporter-2 (NCS2) (TC 2.A.40) family. Azg-like subfamily.</text>
</comment>
<dbReference type="PANTHER" id="PTHR43337:SF1">
    <property type="entry name" value="XANTHINE_URACIL PERMEASE C887.17-RELATED"/>
    <property type="match status" value="1"/>
</dbReference>
<keyword evidence="5 7" id="KW-1133">Transmembrane helix</keyword>
<keyword evidence="3" id="KW-0813">Transport</keyword>
<accession>A0A553IGL9</accession>
<evidence type="ECO:0000256" key="6">
    <source>
        <dbReference type="ARBA" id="ARBA00023136"/>
    </source>
</evidence>
<feature type="transmembrane region" description="Helical" evidence="7">
    <location>
        <begin position="108"/>
        <end position="126"/>
    </location>
</feature>
<evidence type="ECO:0000256" key="2">
    <source>
        <dbReference type="ARBA" id="ARBA00005697"/>
    </source>
</evidence>
<feature type="transmembrane region" description="Helical" evidence="7">
    <location>
        <begin position="82"/>
        <end position="102"/>
    </location>
</feature>
<dbReference type="Proteomes" id="UP000315938">
    <property type="component" value="Unassembled WGS sequence"/>
</dbReference>
<feature type="transmembrane region" description="Helical" evidence="7">
    <location>
        <begin position="21"/>
        <end position="46"/>
    </location>
</feature>
<organism evidence="8 9">
    <name type="scientific">Acholeplasma laidlawii</name>
    <dbReference type="NCBI Taxonomy" id="2148"/>
    <lineage>
        <taxon>Bacteria</taxon>
        <taxon>Bacillati</taxon>
        <taxon>Mycoplasmatota</taxon>
        <taxon>Mollicutes</taxon>
        <taxon>Acholeplasmatales</taxon>
        <taxon>Acholeplasmataceae</taxon>
        <taxon>Acholeplasma</taxon>
    </lineage>
</organism>
<feature type="transmembrane region" description="Helical" evidence="7">
    <location>
        <begin position="200"/>
        <end position="221"/>
    </location>
</feature>
<comment type="subcellular location">
    <subcellularLocation>
        <location evidence="1">Endomembrane system</location>
        <topology evidence="1">Multi-pass membrane protein</topology>
    </subcellularLocation>
</comment>
<feature type="transmembrane region" description="Helical" evidence="7">
    <location>
        <begin position="435"/>
        <end position="454"/>
    </location>
</feature>
<dbReference type="GO" id="GO:0005886">
    <property type="term" value="C:plasma membrane"/>
    <property type="evidence" value="ECO:0007669"/>
    <property type="project" value="TreeGrafter"/>
</dbReference>
<sequence>MNQIKKFFKFEERGASFRAEIIGGIVTFLAMSYILVVNPGIASGLWSGEAGIPYGGVFFATVVGAFIATMVMALLANLPIGLAPGMGVNAFFVGVIIGQYGYTWQEALALSFIGGLLFLLISLTPLRRTLIQAIPQDLKAAIGVGIGFFIAFVGLRLSGVFVWNGQLQLGDLTSPSVLLGLFSVVLIFIVHSLKHGISKFSFIISIVVTALVGLLLGQLGVQNMPSFGEFNYDAFADIPNVAFVGVFEGFKTVFTQPVFTTLFLVFALLFVDIFDTAGTLVAVGKSAGLEDSEGNIPNLDKALLADSIGTLVSSTLGTPEITSYVESTTGVEAGAKTGFSSVVVALLFLLSLALFPIFNIFTHSSVTLGALVLVGVLMSQQLKEIDWSNMTSAITAFVVIVGMIFTSSIADGIAFGFIVYTLIKLVRGEYKDVHPIIYGSSVLFVVYFILTANLI</sequence>
<dbReference type="EMBL" id="VKID01000002">
    <property type="protein sequence ID" value="TRX99327.1"/>
    <property type="molecule type" value="Genomic_DNA"/>
</dbReference>
<dbReference type="GeneID" id="41339500"/>
<dbReference type="GO" id="GO:0005345">
    <property type="term" value="F:purine nucleobase transmembrane transporter activity"/>
    <property type="evidence" value="ECO:0007669"/>
    <property type="project" value="TreeGrafter"/>
</dbReference>
<name>A0A553IGL9_ACHLA</name>
<comment type="caution">
    <text evidence="8">The sequence shown here is derived from an EMBL/GenBank/DDBJ whole genome shotgun (WGS) entry which is preliminary data.</text>
</comment>
<dbReference type="InterPro" id="IPR006043">
    <property type="entry name" value="NCS2"/>
</dbReference>
<feature type="transmembrane region" description="Helical" evidence="7">
    <location>
        <begin position="175"/>
        <end position="193"/>
    </location>
</feature>
<evidence type="ECO:0000313" key="9">
    <source>
        <dbReference type="Proteomes" id="UP000315938"/>
    </source>
</evidence>
<feature type="transmembrane region" description="Helical" evidence="7">
    <location>
        <begin position="138"/>
        <end position="163"/>
    </location>
</feature>
<dbReference type="GO" id="GO:0012505">
    <property type="term" value="C:endomembrane system"/>
    <property type="evidence" value="ECO:0007669"/>
    <property type="project" value="UniProtKB-SubCell"/>
</dbReference>
<evidence type="ECO:0000256" key="1">
    <source>
        <dbReference type="ARBA" id="ARBA00004127"/>
    </source>
</evidence>
<gene>
    <name evidence="8" type="ORF">FNV44_06400</name>
</gene>
<protein>
    <submittedName>
        <fullName evidence="8">NCS2 family permease</fullName>
    </submittedName>
</protein>
<evidence type="ECO:0000313" key="8">
    <source>
        <dbReference type="EMBL" id="TRX99327.1"/>
    </source>
</evidence>
<dbReference type="PANTHER" id="PTHR43337">
    <property type="entry name" value="XANTHINE/URACIL PERMEASE C887.17-RELATED"/>
    <property type="match status" value="1"/>
</dbReference>
<evidence type="ECO:0000256" key="5">
    <source>
        <dbReference type="ARBA" id="ARBA00022989"/>
    </source>
</evidence>
<feature type="transmembrane region" description="Helical" evidence="7">
    <location>
        <begin position="52"/>
        <end position="75"/>
    </location>
</feature>
<reference evidence="8 9" key="1">
    <citation type="submission" date="2019-07" db="EMBL/GenBank/DDBJ databases">
        <title>Genome sequence of Acholeplasma laidlawii strain with increased resistance to erythromycin.</title>
        <authorList>
            <person name="Medvedeva E.S."/>
            <person name="Baranova N.B."/>
            <person name="Siniagina M.N."/>
            <person name="Mouzykantov A."/>
            <person name="Chernova O.A."/>
            <person name="Chernov V.M."/>
        </authorList>
    </citation>
    <scope>NUCLEOTIDE SEQUENCE [LARGE SCALE GENOMIC DNA]</scope>
    <source>
        <strain evidence="8 9">PG8REry</strain>
    </source>
</reference>
<proteinExistence type="inferred from homology"/>
<keyword evidence="6 7" id="KW-0472">Membrane</keyword>
<dbReference type="AlphaFoldDB" id="A0A553IGL9"/>
<evidence type="ECO:0000256" key="3">
    <source>
        <dbReference type="ARBA" id="ARBA00022448"/>
    </source>
</evidence>
<feature type="transmembrane region" description="Helical" evidence="7">
    <location>
        <begin position="364"/>
        <end position="382"/>
    </location>
</feature>
<feature type="transmembrane region" description="Helical" evidence="7">
    <location>
        <begin position="339"/>
        <end position="358"/>
    </location>
</feature>
<dbReference type="RefSeq" id="WP_012243294.1">
    <property type="nucleotide sequence ID" value="NZ_JACAOE010000002.1"/>
</dbReference>
<keyword evidence="4 7" id="KW-0812">Transmembrane</keyword>
<dbReference type="OMA" id="GLNAYFM"/>
<evidence type="ECO:0000256" key="7">
    <source>
        <dbReference type="SAM" id="Phobius"/>
    </source>
</evidence>